<keyword evidence="6" id="KW-1185">Reference proteome</keyword>
<dbReference type="SUPFAM" id="SSF56349">
    <property type="entry name" value="DNA breaking-rejoining enzymes"/>
    <property type="match status" value="1"/>
</dbReference>
<evidence type="ECO:0000313" key="5">
    <source>
        <dbReference type="EMBL" id="NVN19446.1"/>
    </source>
</evidence>
<organism evidence="5 6">
    <name type="scientific">Flagellimonas chongwuensis</name>
    <dbReference type="NCBI Taxonomy" id="2697365"/>
    <lineage>
        <taxon>Bacteria</taxon>
        <taxon>Pseudomonadati</taxon>
        <taxon>Bacteroidota</taxon>
        <taxon>Flavobacteriia</taxon>
        <taxon>Flavobacteriales</taxon>
        <taxon>Flavobacteriaceae</taxon>
        <taxon>Flagellimonas</taxon>
    </lineage>
</organism>
<feature type="domain" description="Tyr recombinase" evidence="4">
    <location>
        <begin position="211"/>
        <end position="399"/>
    </location>
</feature>
<evidence type="ECO:0000259" key="4">
    <source>
        <dbReference type="PROSITE" id="PS51898"/>
    </source>
</evidence>
<dbReference type="CDD" id="cd01185">
    <property type="entry name" value="INTN1_C_like"/>
    <property type="match status" value="1"/>
</dbReference>
<dbReference type="InterPro" id="IPR011010">
    <property type="entry name" value="DNA_brk_join_enz"/>
</dbReference>
<name>A0A850NJW0_9FLAO</name>
<reference evidence="5 6" key="1">
    <citation type="submission" date="2020-01" db="EMBL/GenBank/DDBJ databases">
        <title>Draft Genome Analysis of Muricauda sp. HICW Isolated from coastal seawater of PR China.</title>
        <authorList>
            <person name="Chen M.-X."/>
        </authorList>
    </citation>
    <scope>NUCLEOTIDE SEQUENCE [LARGE SCALE GENOMIC DNA]</scope>
    <source>
        <strain evidence="5 6">HICW</strain>
    </source>
</reference>
<dbReference type="InterPro" id="IPR002104">
    <property type="entry name" value="Integrase_catalytic"/>
</dbReference>
<dbReference type="PANTHER" id="PTHR30349">
    <property type="entry name" value="PHAGE INTEGRASE-RELATED"/>
    <property type="match status" value="1"/>
</dbReference>
<dbReference type="PANTHER" id="PTHR30349:SF64">
    <property type="entry name" value="PROPHAGE INTEGRASE INTD-RELATED"/>
    <property type="match status" value="1"/>
</dbReference>
<evidence type="ECO:0000313" key="6">
    <source>
        <dbReference type="Proteomes" id="UP000558089"/>
    </source>
</evidence>
<dbReference type="GO" id="GO:0006310">
    <property type="term" value="P:DNA recombination"/>
    <property type="evidence" value="ECO:0007669"/>
    <property type="project" value="UniProtKB-KW"/>
</dbReference>
<keyword evidence="2" id="KW-0238">DNA-binding</keyword>
<dbReference type="GO" id="GO:0015074">
    <property type="term" value="P:DNA integration"/>
    <property type="evidence" value="ECO:0007669"/>
    <property type="project" value="InterPro"/>
</dbReference>
<dbReference type="InterPro" id="IPR013762">
    <property type="entry name" value="Integrase-like_cat_sf"/>
</dbReference>
<evidence type="ECO:0000256" key="1">
    <source>
        <dbReference type="ARBA" id="ARBA00008857"/>
    </source>
</evidence>
<dbReference type="InterPro" id="IPR025269">
    <property type="entry name" value="SAM-like_dom"/>
</dbReference>
<dbReference type="Pfam" id="PF13102">
    <property type="entry name" value="Phage_int_SAM_5"/>
    <property type="match status" value="1"/>
</dbReference>
<dbReference type="InterPro" id="IPR050090">
    <property type="entry name" value="Tyrosine_recombinase_XerCD"/>
</dbReference>
<dbReference type="InterPro" id="IPR035386">
    <property type="entry name" value="Arm-DNA-bind_5"/>
</dbReference>
<dbReference type="GO" id="GO:0003677">
    <property type="term" value="F:DNA binding"/>
    <property type="evidence" value="ECO:0007669"/>
    <property type="project" value="UniProtKB-KW"/>
</dbReference>
<dbReference type="EMBL" id="WYET01000007">
    <property type="protein sequence ID" value="NVN19446.1"/>
    <property type="molecule type" value="Genomic_DNA"/>
</dbReference>
<protein>
    <submittedName>
        <fullName evidence="5">Tyrosine-type recombinase/integrase</fullName>
    </submittedName>
</protein>
<dbReference type="Pfam" id="PF17293">
    <property type="entry name" value="Arm-DNA-bind_5"/>
    <property type="match status" value="1"/>
</dbReference>
<dbReference type="Proteomes" id="UP000558089">
    <property type="component" value="Unassembled WGS sequence"/>
</dbReference>
<proteinExistence type="inferred from homology"/>
<evidence type="ECO:0000256" key="2">
    <source>
        <dbReference type="ARBA" id="ARBA00023125"/>
    </source>
</evidence>
<dbReference type="Gene3D" id="1.10.150.130">
    <property type="match status" value="1"/>
</dbReference>
<sequence>MIKATVKFILDGKPMSDGRHAVCLRILKNRKKKIISLGLKCERHHFFNERFTKQHPDFQVENEVLLNMKSRALRIIREYQIEGEDFSLRDFEQRFRPEQDSSDITIHSFWTEKIKDLEIAGSAGNARAYRDVKNSFFKFETNTLLRFKELTPALLDKYETYLRSKNNTNGGISLKMRTIRALFNSAIAKDVISIEYYPFKAYKISRLKSVPEKRALNLKELSLFKELDTNENPHLIDAKNYFLFSFYTRGMNYMDMLKLRWDDIRNDRIVYTRSKTGKRFVIKVLQPVQEILDYYKSLPNNTGYVFPLLLKENMTAMQIEHRKDKTLKKYNRDLKEIAKIQGINTKITSYVARHSYATFLKEKNVSTDKISESMGHANLQVTMNYLKSFSNDDIDEANDKLLEL</sequence>
<dbReference type="Pfam" id="PF00589">
    <property type="entry name" value="Phage_integrase"/>
    <property type="match status" value="1"/>
</dbReference>
<dbReference type="Gene3D" id="1.10.443.10">
    <property type="entry name" value="Intergrase catalytic core"/>
    <property type="match status" value="1"/>
</dbReference>
<accession>A0A850NJW0</accession>
<dbReference type="AlphaFoldDB" id="A0A850NJW0"/>
<dbReference type="PROSITE" id="PS51898">
    <property type="entry name" value="TYR_RECOMBINASE"/>
    <property type="match status" value="1"/>
</dbReference>
<comment type="similarity">
    <text evidence="1">Belongs to the 'phage' integrase family.</text>
</comment>
<dbReference type="InterPro" id="IPR010998">
    <property type="entry name" value="Integrase_recombinase_N"/>
</dbReference>
<comment type="caution">
    <text evidence="5">The sequence shown here is derived from an EMBL/GenBank/DDBJ whole genome shotgun (WGS) entry which is preliminary data.</text>
</comment>
<dbReference type="RefSeq" id="WP_176621005.1">
    <property type="nucleotide sequence ID" value="NZ_WYET01000007.1"/>
</dbReference>
<gene>
    <name evidence="5" type="ORF">GUA46_13935</name>
</gene>
<keyword evidence="3" id="KW-0233">DNA recombination</keyword>
<evidence type="ECO:0000256" key="3">
    <source>
        <dbReference type="ARBA" id="ARBA00023172"/>
    </source>
</evidence>